<keyword evidence="1" id="KW-0812">Transmembrane</keyword>
<feature type="transmembrane region" description="Helical" evidence="1">
    <location>
        <begin position="219"/>
        <end position="237"/>
    </location>
</feature>
<reference evidence="3" key="1">
    <citation type="submission" date="2015-07" db="EMBL/GenBank/DDBJ databases">
        <title>Transcriptome Assembly of Anthurium amnicola.</title>
        <authorList>
            <person name="Suzuki J."/>
        </authorList>
    </citation>
    <scope>NUCLEOTIDE SEQUENCE</scope>
</reference>
<name>A0A1D1YZQ1_9ARAE</name>
<gene>
    <name evidence="3" type="primary">Wwp1</name>
    <name evidence="3" type="ORF">g.31044</name>
</gene>
<proteinExistence type="predicted"/>
<keyword evidence="2" id="KW-0732">Signal</keyword>
<dbReference type="SUPFAM" id="SSF49503">
    <property type="entry name" value="Cupredoxins"/>
    <property type="match status" value="1"/>
</dbReference>
<organism evidence="3">
    <name type="scientific">Anthurium amnicola</name>
    <dbReference type="NCBI Taxonomy" id="1678845"/>
    <lineage>
        <taxon>Eukaryota</taxon>
        <taxon>Viridiplantae</taxon>
        <taxon>Streptophyta</taxon>
        <taxon>Embryophyta</taxon>
        <taxon>Tracheophyta</taxon>
        <taxon>Spermatophyta</taxon>
        <taxon>Magnoliopsida</taxon>
        <taxon>Liliopsida</taxon>
        <taxon>Araceae</taxon>
        <taxon>Pothoideae</taxon>
        <taxon>Potheae</taxon>
        <taxon>Anthurium</taxon>
    </lineage>
</organism>
<dbReference type="PANTHER" id="PTHR34883">
    <property type="entry name" value="SERINE-RICH PROTEIN, PUTATIVE-RELATED-RELATED"/>
    <property type="match status" value="1"/>
</dbReference>
<dbReference type="InterPro" id="IPR052953">
    <property type="entry name" value="Ser-rich/MCO-related"/>
</dbReference>
<feature type="signal peptide" evidence="2">
    <location>
        <begin position="1"/>
        <end position="25"/>
    </location>
</feature>
<keyword evidence="1" id="KW-1133">Transmembrane helix</keyword>
<protein>
    <submittedName>
        <fullName evidence="3">NEDD4-like E3 ubiquitin-protein ligase WWP1</fullName>
    </submittedName>
</protein>
<keyword evidence="1" id="KW-0472">Membrane</keyword>
<evidence type="ECO:0000256" key="2">
    <source>
        <dbReference type="SAM" id="SignalP"/>
    </source>
</evidence>
<dbReference type="AlphaFoldDB" id="A0A1D1YZQ1"/>
<dbReference type="PANTHER" id="PTHR34883:SF15">
    <property type="entry name" value="EXTRACELLULAR SERINE-RICH PROTEIN"/>
    <property type="match status" value="1"/>
</dbReference>
<dbReference type="Gene3D" id="2.60.40.420">
    <property type="entry name" value="Cupredoxins - blue copper proteins"/>
    <property type="match status" value="1"/>
</dbReference>
<dbReference type="EMBL" id="GDJX01007809">
    <property type="protein sequence ID" value="JAT60127.1"/>
    <property type="molecule type" value="Transcribed_RNA"/>
</dbReference>
<feature type="chain" id="PRO_5008900603" evidence="2">
    <location>
        <begin position="26"/>
        <end position="238"/>
    </location>
</feature>
<dbReference type="InterPro" id="IPR008972">
    <property type="entry name" value="Cupredoxin"/>
</dbReference>
<evidence type="ECO:0000256" key="1">
    <source>
        <dbReference type="SAM" id="Phobius"/>
    </source>
</evidence>
<evidence type="ECO:0000313" key="3">
    <source>
        <dbReference type="EMBL" id="JAT60127.1"/>
    </source>
</evidence>
<accession>A0A1D1YZQ1</accession>
<sequence>MISKMSRNFLLIGIFIIQIITIVKSQDASANQATSSTPNPSLSPNPTEQPFSLVYHIVKVPFKDNSGLVGYSQNNFTADKGHSVRFEWVNEEIHSVVESTTDNPCQTKQGGFNLGKHSSPFNNSFIITSLVPIVFFSDVGDDCAKGMYGGINLPKGYNWPANLAAPPKQIVPSPLNSPTPTPTGSMSIAAASAEKTGGGSSSSSSDSVSTSYYLKESSFGIITGSLMLISFYFNVVIN</sequence>